<dbReference type="CDD" id="cd07377">
    <property type="entry name" value="WHTH_GntR"/>
    <property type="match status" value="1"/>
</dbReference>
<dbReference type="InterPro" id="IPR004839">
    <property type="entry name" value="Aminotransferase_I/II_large"/>
</dbReference>
<accession>I7FT40</accession>
<evidence type="ECO:0000256" key="1">
    <source>
        <dbReference type="ARBA" id="ARBA00005384"/>
    </source>
</evidence>
<feature type="region of interest" description="Disordered" evidence="6">
    <location>
        <begin position="108"/>
        <end position="140"/>
    </location>
</feature>
<reference evidence="8 9" key="1">
    <citation type="journal article" date="2007" name="Genome Biol.">
        <title>Interrupted coding sequences in Mycobacterium smegmatis: authentic mutations or sequencing errors?</title>
        <authorList>
            <person name="Deshayes C."/>
            <person name="Perrodou E."/>
            <person name="Gallien S."/>
            <person name="Euphrasie D."/>
            <person name="Schaeffer C."/>
            <person name="Van-Dorsselaer A."/>
            <person name="Poch O."/>
            <person name="Lecompte O."/>
            <person name="Reyrat J.M."/>
        </authorList>
    </citation>
    <scope>NUCLEOTIDE SEQUENCE [LARGE SCALE GENOMIC DNA]</scope>
    <source>
        <strain evidence="9">ATCC 700084 / mc(2)155</strain>
    </source>
</reference>
<name>I7FT40_MYCS2</name>
<evidence type="ECO:0000256" key="5">
    <source>
        <dbReference type="ARBA" id="ARBA00023163"/>
    </source>
</evidence>
<dbReference type="InterPro" id="IPR036388">
    <property type="entry name" value="WH-like_DNA-bd_sf"/>
</dbReference>
<dbReference type="SMART" id="SM00345">
    <property type="entry name" value="HTH_GNTR"/>
    <property type="match status" value="1"/>
</dbReference>
<keyword evidence="5" id="KW-0804">Transcription</keyword>
<dbReference type="SUPFAM" id="SSF46785">
    <property type="entry name" value="Winged helix' DNA-binding domain"/>
    <property type="match status" value="1"/>
</dbReference>
<keyword evidence="4" id="KW-0238">DNA-binding</keyword>
<keyword evidence="8" id="KW-0808">Transferase</keyword>
<evidence type="ECO:0000313" key="9">
    <source>
        <dbReference type="Proteomes" id="UP000006158"/>
    </source>
</evidence>
<gene>
    <name evidence="8" type="ordered locus">MSMEI_5607</name>
</gene>
<dbReference type="GO" id="GO:0003677">
    <property type="term" value="F:DNA binding"/>
    <property type="evidence" value="ECO:0007669"/>
    <property type="project" value="UniProtKB-KW"/>
</dbReference>
<protein>
    <submittedName>
        <fullName evidence="8">GntR-family transcriptional regulator</fullName>
        <ecNumber evidence="8">2.6.1.39</ecNumber>
    </submittedName>
</protein>
<evidence type="ECO:0000256" key="2">
    <source>
        <dbReference type="ARBA" id="ARBA00022898"/>
    </source>
</evidence>
<evidence type="ECO:0000256" key="4">
    <source>
        <dbReference type="ARBA" id="ARBA00023125"/>
    </source>
</evidence>
<dbReference type="InterPro" id="IPR051446">
    <property type="entry name" value="HTH_trans_reg/aminotransferase"/>
</dbReference>
<feature type="domain" description="HTH gntR-type" evidence="7">
    <location>
        <begin position="37"/>
        <end position="105"/>
    </location>
</feature>
<dbReference type="InterPro" id="IPR015421">
    <property type="entry name" value="PyrdxlP-dep_Trfase_major"/>
</dbReference>
<keyword evidence="8" id="KW-0032">Aminotransferase</keyword>
<dbReference type="CDD" id="cd00609">
    <property type="entry name" value="AAT_like"/>
    <property type="match status" value="1"/>
</dbReference>
<dbReference type="InterPro" id="IPR036390">
    <property type="entry name" value="WH_DNA-bd_sf"/>
</dbReference>
<dbReference type="Proteomes" id="UP000006158">
    <property type="component" value="Chromosome"/>
</dbReference>
<sequence length="484" mass="52247">MRRAIPREPVGVSLRSRRGDAMDRIAGLDLHLDRPAGRTREALMDAVRDAIRSGRLVSGTRLPSSRALAADLGVARNTVARAYAELIAEGWLTSQHGSHTTVSQRAAEAVRSVTPPARPRPPRRLDHDLRPGHPDLSSFPRTEWSRAVKRALANAPSEAFGYAEPQGRPELRRALAEYLARARGVRARPCNIVVCCGAAEGLNLVAGALAEMGVAATAVEAYGLPTQRAALARAGLRCPPLAVDADGADINALNTMPEVGAVLLTPSHQFPLGVPLHSDRRAAVIDWARRTGGMIIEDDYDGEFRYDRSPVGALHGVDPAHVIYLGTASKSLAPGLRLGWLVLPDRLVDAVLRQKGETEETSGFVDQLTMAEFIESGSYDRHIRTMRAQYRRRREQLVAAVTAASPATTVAGLPAGLHVMLEIAGANASALAHQLAWRRLGVESLDRYRHPEFDNERSGLVFSYAAPSPSAWSAALDAVVRLLP</sequence>
<proteinExistence type="inferred from homology"/>
<dbReference type="Pfam" id="PF00155">
    <property type="entry name" value="Aminotran_1_2"/>
    <property type="match status" value="1"/>
</dbReference>
<comment type="similarity">
    <text evidence="1">In the C-terminal section; belongs to the class-I pyridoxal-phosphate-dependent aminotransferase family.</text>
</comment>
<dbReference type="InterPro" id="IPR000524">
    <property type="entry name" value="Tscrpt_reg_HTH_GntR"/>
</dbReference>
<dbReference type="PROSITE" id="PS50949">
    <property type="entry name" value="HTH_GNTR"/>
    <property type="match status" value="1"/>
</dbReference>
<feature type="compositionally biased region" description="Basic and acidic residues" evidence="6">
    <location>
        <begin position="123"/>
        <end position="133"/>
    </location>
</feature>
<dbReference type="AlphaFoldDB" id="I7FT40"/>
<keyword evidence="2" id="KW-0663">Pyridoxal phosphate</keyword>
<reference evidence="8 9" key="2">
    <citation type="journal article" date="2009" name="Genome Res.">
        <title>Ortho-proteogenomics: multiple proteomes investigation through orthology and a new MS-based protocol.</title>
        <authorList>
            <person name="Gallien S."/>
            <person name="Perrodou E."/>
            <person name="Carapito C."/>
            <person name="Deshayes C."/>
            <person name="Reyrat J.M."/>
            <person name="Van Dorsselaer A."/>
            <person name="Poch O."/>
            <person name="Schaeffer C."/>
            <person name="Lecompte O."/>
        </authorList>
    </citation>
    <scope>NUCLEOTIDE SEQUENCE [LARGE SCALE GENOMIC DNA]</scope>
    <source>
        <strain evidence="9">ATCC 700084 / mc(2)155</strain>
    </source>
</reference>
<dbReference type="Gene3D" id="3.40.640.10">
    <property type="entry name" value="Type I PLP-dependent aspartate aminotransferase-like (Major domain)"/>
    <property type="match status" value="1"/>
</dbReference>
<dbReference type="EC" id="2.6.1.39" evidence="8"/>
<dbReference type="GO" id="GO:0030170">
    <property type="term" value="F:pyridoxal phosphate binding"/>
    <property type="evidence" value="ECO:0007669"/>
    <property type="project" value="InterPro"/>
</dbReference>
<dbReference type="InterPro" id="IPR015424">
    <property type="entry name" value="PyrdxlP-dep_Trfase"/>
</dbReference>
<dbReference type="Gene3D" id="1.10.10.10">
    <property type="entry name" value="Winged helix-like DNA-binding domain superfamily/Winged helix DNA-binding domain"/>
    <property type="match status" value="1"/>
</dbReference>
<keyword evidence="3" id="KW-0805">Transcription regulation</keyword>
<dbReference type="PANTHER" id="PTHR46577:SF1">
    <property type="entry name" value="HTH-TYPE TRANSCRIPTIONAL REGULATORY PROTEIN GABR"/>
    <property type="match status" value="1"/>
</dbReference>
<evidence type="ECO:0000256" key="3">
    <source>
        <dbReference type="ARBA" id="ARBA00023015"/>
    </source>
</evidence>
<dbReference type="Pfam" id="PF00392">
    <property type="entry name" value="GntR"/>
    <property type="match status" value="1"/>
</dbReference>
<evidence type="ECO:0000313" key="8">
    <source>
        <dbReference type="EMBL" id="AFP42043.1"/>
    </source>
</evidence>
<dbReference type="EMBL" id="CP001663">
    <property type="protein sequence ID" value="AFP42043.1"/>
    <property type="molecule type" value="Genomic_DNA"/>
</dbReference>
<dbReference type="PRINTS" id="PR00035">
    <property type="entry name" value="HTHGNTR"/>
</dbReference>
<dbReference type="SUPFAM" id="SSF53383">
    <property type="entry name" value="PLP-dependent transferases"/>
    <property type="match status" value="1"/>
</dbReference>
<organism evidence="8 9">
    <name type="scientific">Mycolicibacterium smegmatis (strain ATCC 700084 / mc(2)155)</name>
    <name type="common">Mycobacterium smegmatis</name>
    <dbReference type="NCBI Taxonomy" id="246196"/>
    <lineage>
        <taxon>Bacteria</taxon>
        <taxon>Bacillati</taxon>
        <taxon>Actinomycetota</taxon>
        <taxon>Actinomycetes</taxon>
        <taxon>Mycobacteriales</taxon>
        <taxon>Mycobacteriaceae</taxon>
        <taxon>Mycolicibacterium</taxon>
    </lineage>
</organism>
<evidence type="ECO:0000256" key="6">
    <source>
        <dbReference type="SAM" id="MobiDB-lite"/>
    </source>
</evidence>
<dbReference type="KEGG" id="msg:MSMEI_5607"/>
<dbReference type="GO" id="GO:0003700">
    <property type="term" value="F:DNA-binding transcription factor activity"/>
    <property type="evidence" value="ECO:0007669"/>
    <property type="project" value="InterPro"/>
</dbReference>
<evidence type="ECO:0000259" key="7">
    <source>
        <dbReference type="PROSITE" id="PS50949"/>
    </source>
</evidence>
<dbReference type="PATRIC" id="fig|246196.56.peg.5728"/>
<dbReference type="PANTHER" id="PTHR46577">
    <property type="entry name" value="HTH-TYPE TRANSCRIPTIONAL REGULATORY PROTEIN GABR"/>
    <property type="match status" value="1"/>
</dbReference>
<dbReference type="GO" id="GO:0047536">
    <property type="term" value="F:2-aminoadipate transaminase activity"/>
    <property type="evidence" value="ECO:0007669"/>
    <property type="project" value="UniProtKB-EC"/>
</dbReference>